<feature type="domain" description="Bacterial mobilisation" evidence="2">
    <location>
        <begin position="119"/>
        <end position="168"/>
    </location>
</feature>
<accession>A0A1G5RJD4</accession>
<dbReference type="AlphaFoldDB" id="A0A1G5RJD4"/>
<dbReference type="STRING" id="1156985.SAMN04488118_11734"/>
<protein>
    <submittedName>
        <fullName evidence="3">Mobilisation protein (MobC)</fullName>
    </submittedName>
</protein>
<dbReference type="EMBL" id="FMWG01000017">
    <property type="protein sequence ID" value="SCZ73481.1"/>
    <property type="molecule type" value="Genomic_DNA"/>
</dbReference>
<evidence type="ECO:0000256" key="1">
    <source>
        <dbReference type="SAM" id="Coils"/>
    </source>
</evidence>
<evidence type="ECO:0000313" key="3">
    <source>
        <dbReference type="EMBL" id="SCZ73481.1"/>
    </source>
</evidence>
<reference evidence="3 4" key="1">
    <citation type="submission" date="2016-10" db="EMBL/GenBank/DDBJ databases">
        <authorList>
            <person name="de Groot N.N."/>
        </authorList>
    </citation>
    <scope>NUCLEOTIDE SEQUENCE [LARGE SCALE GENOMIC DNA]</scope>
    <source>
        <strain evidence="3 4">U95</strain>
    </source>
</reference>
<keyword evidence="4" id="KW-1185">Reference proteome</keyword>
<evidence type="ECO:0000259" key="2">
    <source>
        <dbReference type="Pfam" id="PF05713"/>
    </source>
</evidence>
<dbReference type="Pfam" id="PF05713">
    <property type="entry name" value="MobC"/>
    <property type="match status" value="1"/>
</dbReference>
<name>A0A1G5RJD4_9RHOB</name>
<dbReference type="InterPro" id="IPR008687">
    <property type="entry name" value="MobC"/>
</dbReference>
<sequence length="185" mass="20387">MPTKKKPATAYLSPERHAQLKAVAEAEGHTVSTFVGKMIDLVIGEEEPQAPSKREGVKSRREGKLTVRLGERVRASIEAEARTQGVLPSTWAARILTSRARSAPQPVKGERKAIRWGFRQLVGATTNLNQIAVAMNRDVFTGGHYAPTRQEIAELKTAIESLEDQLTRYAAGRLRFQIGEAKADE</sequence>
<feature type="coiled-coil region" evidence="1">
    <location>
        <begin position="145"/>
        <end position="172"/>
    </location>
</feature>
<dbReference type="RefSeq" id="WP_090221124.1">
    <property type="nucleotide sequence ID" value="NZ_FMWG01000017.1"/>
</dbReference>
<organism evidence="3 4">
    <name type="scientific">Epibacterium ulvae</name>
    <dbReference type="NCBI Taxonomy" id="1156985"/>
    <lineage>
        <taxon>Bacteria</taxon>
        <taxon>Pseudomonadati</taxon>
        <taxon>Pseudomonadota</taxon>
        <taxon>Alphaproteobacteria</taxon>
        <taxon>Rhodobacterales</taxon>
        <taxon>Roseobacteraceae</taxon>
        <taxon>Epibacterium</taxon>
    </lineage>
</organism>
<proteinExistence type="predicted"/>
<evidence type="ECO:0000313" key="4">
    <source>
        <dbReference type="Proteomes" id="UP000198767"/>
    </source>
</evidence>
<dbReference type="OrthoDB" id="7857228at2"/>
<gene>
    <name evidence="3" type="ORF">SAMN04488118_11734</name>
</gene>
<dbReference type="Proteomes" id="UP000198767">
    <property type="component" value="Unassembled WGS sequence"/>
</dbReference>
<keyword evidence="1" id="KW-0175">Coiled coil</keyword>